<reference evidence="10 11" key="1">
    <citation type="submission" date="2020-07" db="EMBL/GenBank/DDBJ databases">
        <title>Genomic Encyclopedia of Type Strains, Phase IV (KMG-IV): sequencing the most valuable type-strain genomes for metagenomic binning, comparative biology and taxonomic classification.</title>
        <authorList>
            <person name="Goeker M."/>
        </authorList>
    </citation>
    <scope>NUCLEOTIDE SEQUENCE [LARGE SCALE GENOMIC DNA]</scope>
    <source>
        <strain evidence="10 11">DSM 45533</strain>
    </source>
</reference>
<evidence type="ECO:0000256" key="2">
    <source>
        <dbReference type="ARBA" id="ARBA00002039"/>
    </source>
</evidence>
<evidence type="ECO:0000256" key="7">
    <source>
        <dbReference type="ARBA" id="ARBA00022801"/>
    </source>
</evidence>
<keyword evidence="6" id="KW-0645">Protease</keyword>
<dbReference type="PANTHER" id="PTHR36175">
    <property type="entry name" value="CYANOPHYCINASE"/>
    <property type="match status" value="1"/>
</dbReference>
<dbReference type="CDD" id="cd03145">
    <property type="entry name" value="GAT1_cyanophycinase"/>
    <property type="match status" value="1"/>
</dbReference>
<dbReference type="GO" id="GO:0008236">
    <property type="term" value="F:serine-type peptidase activity"/>
    <property type="evidence" value="ECO:0007669"/>
    <property type="project" value="UniProtKB-KW"/>
</dbReference>
<comment type="catalytic activity">
    <reaction evidence="1">
        <text>[L-4-(L-arginin-2-N-yl)aspartate](n) + H2O = [L-4-(L-arginin-2-N-yl)aspartate](n-1) + L-4-(L-arginin-2-N-yl)aspartate</text>
        <dbReference type="Rhea" id="RHEA:12845"/>
        <dbReference type="Rhea" id="RHEA-COMP:13728"/>
        <dbReference type="Rhea" id="RHEA-COMP:13734"/>
        <dbReference type="ChEBI" id="CHEBI:15377"/>
        <dbReference type="ChEBI" id="CHEBI:137986"/>
        <dbReference type="ChEBI" id="CHEBI:137991"/>
        <dbReference type="EC" id="3.4.15.6"/>
    </reaction>
</comment>
<protein>
    <recommendedName>
        <fullName evidence="5">Cyanophycinase</fullName>
        <ecNumber evidence="4">3.4.15.6</ecNumber>
    </recommendedName>
</protein>
<evidence type="ECO:0000256" key="4">
    <source>
        <dbReference type="ARBA" id="ARBA00013115"/>
    </source>
</evidence>
<accession>A0A7W0CFB6</accession>
<dbReference type="Pfam" id="PF03575">
    <property type="entry name" value="Peptidase_S51"/>
    <property type="match status" value="1"/>
</dbReference>
<name>A0A7W0CFB6_9ACTN</name>
<dbReference type="RefSeq" id="WP_181608823.1">
    <property type="nucleotide sequence ID" value="NZ_BAABAM010000001.1"/>
</dbReference>
<evidence type="ECO:0000256" key="1">
    <source>
        <dbReference type="ARBA" id="ARBA00001092"/>
    </source>
</evidence>
<sequence>MRSLVTIVATLACLLTGLPASASTPGALILIGGALSDDNSAVYGEIVARSGGAHARIGVITTASSDPYGTAEDYIALLKQYGAGQAVHVPVTSDAPQKAEDPQLAHMVTGLTGVFFGGGDQWRYVRTLIRPDGSDTAVLAAIRSAYADGAPVAGTSAGLHFLNGPDMVTGGDSYEALRDGAKVGYFDDPAVLGYHPAGGLGLFTAGLLDSHFSARGRQGRAVRLAADTDHDRVFGVDEDTALVVTGSTMRVVGRQGVSVLDLRRATGSGREVSGVRWSYLTSGDRYHAGTWTTRPAPGKLPLVPRAGNAEPVAGVFGEDTLRTLALDLAAARRQLKARGRTEQSSPAFVVELTKAPGFAAFGSDGRVASFAGLRLDIHAG</sequence>
<dbReference type="GO" id="GO:0004180">
    <property type="term" value="F:carboxypeptidase activity"/>
    <property type="evidence" value="ECO:0007669"/>
    <property type="project" value="UniProtKB-KW"/>
</dbReference>
<evidence type="ECO:0000256" key="5">
    <source>
        <dbReference type="ARBA" id="ARBA00015719"/>
    </source>
</evidence>
<keyword evidence="9" id="KW-0732">Signal</keyword>
<evidence type="ECO:0000256" key="8">
    <source>
        <dbReference type="ARBA" id="ARBA00022825"/>
    </source>
</evidence>
<dbReference type="AlphaFoldDB" id="A0A7W0CFB6"/>
<dbReference type="Gene3D" id="3.40.50.880">
    <property type="match status" value="1"/>
</dbReference>
<comment type="similarity">
    <text evidence="3">Belongs to the peptidase S51 family.</text>
</comment>
<comment type="function">
    <text evidence="2">Exopeptidase that catalyzes the hydrolytic cleavage of multi-L-arginyl-poly-L-aspartic acid (cyanophycin; a water-insoluble reserve polymer) into aspartate-arginine dipeptides.</text>
</comment>
<dbReference type="EC" id="3.4.15.6" evidence="4"/>
<keyword evidence="7 10" id="KW-0378">Hydrolase</keyword>
<dbReference type="NCBIfam" id="TIGR02069">
    <property type="entry name" value="cyanophycinase"/>
    <property type="match status" value="1"/>
</dbReference>
<dbReference type="Proteomes" id="UP000530928">
    <property type="component" value="Unassembled WGS sequence"/>
</dbReference>
<keyword evidence="11" id="KW-1185">Reference proteome</keyword>
<dbReference type="PANTHER" id="PTHR36175:SF1">
    <property type="entry name" value="CYANOPHYCINASE"/>
    <property type="match status" value="1"/>
</dbReference>
<keyword evidence="10" id="KW-0121">Carboxypeptidase</keyword>
<evidence type="ECO:0000313" key="10">
    <source>
        <dbReference type="EMBL" id="MBA2890103.1"/>
    </source>
</evidence>
<dbReference type="GO" id="GO:0006508">
    <property type="term" value="P:proteolysis"/>
    <property type="evidence" value="ECO:0007669"/>
    <property type="project" value="UniProtKB-KW"/>
</dbReference>
<dbReference type="InterPro" id="IPR011811">
    <property type="entry name" value="Peptidase_S51_cyanophycinase"/>
</dbReference>
<dbReference type="EMBL" id="JACDUR010000001">
    <property type="protein sequence ID" value="MBA2890103.1"/>
    <property type="molecule type" value="Genomic_DNA"/>
</dbReference>
<dbReference type="InterPro" id="IPR005320">
    <property type="entry name" value="Peptidase_S51"/>
</dbReference>
<gene>
    <name evidence="10" type="ORF">HNR30_001438</name>
</gene>
<dbReference type="InterPro" id="IPR029062">
    <property type="entry name" value="Class_I_gatase-like"/>
</dbReference>
<dbReference type="GO" id="GO:0008241">
    <property type="term" value="F:peptidyl-dipeptidase activity"/>
    <property type="evidence" value="ECO:0007669"/>
    <property type="project" value="UniProtKB-EC"/>
</dbReference>
<feature type="chain" id="PRO_5031333396" description="Cyanophycinase" evidence="9">
    <location>
        <begin position="23"/>
        <end position="380"/>
    </location>
</feature>
<keyword evidence="8" id="KW-0720">Serine protease</keyword>
<evidence type="ECO:0000313" key="11">
    <source>
        <dbReference type="Proteomes" id="UP000530928"/>
    </source>
</evidence>
<proteinExistence type="inferred from homology"/>
<comment type="caution">
    <text evidence="10">The sequence shown here is derived from an EMBL/GenBank/DDBJ whole genome shotgun (WGS) entry which is preliminary data.</text>
</comment>
<organism evidence="10 11">
    <name type="scientific">Nonomuraea soli</name>
    <dbReference type="NCBI Taxonomy" id="1032476"/>
    <lineage>
        <taxon>Bacteria</taxon>
        <taxon>Bacillati</taxon>
        <taxon>Actinomycetota</taxon>
        <taxon>Actinomycetes</taxon>
        <taxon>Streptosporangiales</taxon>
        <taxon>Streptosporangiaceae</taxon>
        <taxon>Nonomuraea</taxon>
    </lineage>
</organism>
<feature type="signal peptide" evidence="9">
    <location>
        <begin position="1"/>
        <end position="22"/>
    </location>
</feature>
<evidence type="ECO:0000256" key="3">
    <source>
        <dbReference type="ARBA" id="ARBA00006534"/>
    </source>
</evidence>
<evidence type="ECO:0000256" key="6">
    <source>
        <dbReference type="ARBA" id="ARBA00022670"/>
    </source>
</evidence>
<evidence type="ECO:0000256" key="9">
    <source>
        <dbReference type="SAM" id="SignalP"/>
    </source>
</evidence>
<dbReference type="SUPFAM" id="SSF52317">
    <property type="entry name" value="Class I glutamine amidotransferase-like"/>
    <property type="match status" value="1"/>
</dbReference>